<proteinExistence type="predicted"/>
<accession>A0A5C6BEN4</accession>
<dbReference type="AlphaFoldDB" id="A0A5C6BEN4"/>
<reference evidence="1 2" key="1">
    <citation type="submission" date="2019-02" db="EMBL/GenBank/DDBJ databases">
        <title>Deep-cultivation of Planctomycetes and their phenomic and genomic characterization uncovers novel biology.</title>
        <authorList>
            <person name="Wiegand S."/>
            <person name="Jogler M."/>
            <person name="Boedeker C."/>
            <person name="Pinto D."/>
            <person name="Vollmers J."/>
            <person name="Rivas-Marin E."/>
            <person name="Kohn T."/>
            <person name="Peeters S.H."/>
            <person name="Heuer A."/>
            <person name="Rast P."/>
            <person name="Oberbeckmann S."/>
            <person name="Bunk B."/>
            <person name="Jeske O."/>
            <person name="Meyerdierks A."/>
            <person name="Storesund J.E."/>
            <person name="Kallscheuer N."/>
            <person name="Luecker S."/>
            <person name="Lage O.M."/>
            <person name="Pohl T."/>
            <person name="Merkel B.J."/>
            <person name="Hornburger P."/>
            <person name="Mueller R.-W."/>
            <person name="Bruemmer F."/>
            <person name="Labrenz M."/>
            <person name="Spormann A.M."/>
            <person name="Op Den Camp H."/>
            <person name="Overmann J."/>
            <person name="Amann R."/>
            <person name="Jetten M.S.M."/>
            <person name="Mascher T."/>
            <person name="Medema M.H."/>
            <person name="Devos D.P."/>
            <person name="Kaster A.-K."/>
            <person name="Ovreas L."/>
            <person name="Rohde M."/>
            <person name="Galperin M.Y."/>
            <person name="Jogler C."/>
        </authorList>
    </citation>
    <scope>NUCLEOTIDE SEQUENCE [LARGE SCALE GENOMIC DNA]</scope>
    <source>
        <strain evidence="1 2">CA54</strain>
    </source>
</reference>
<evidence type="ECO:0000313" key="2">
    <source>
        <dbReference type="Proteomes" id="UP000320735"/>
    </source>
</evidence>
<dbReference type="EMBL" id="SJPP01000002">
    <property type="protein sequence ID" value="TWU08924.1"/>
    <property type="molecule type" value="Genomic_DNA"/>
</dbReference>
<comment type="caution">
    <text evidence="1">The sequence shown here is derived from an EMBL/GenBank/DDBJ whole genome shotgun (WGS) entry which is preliminary data.</text>
</comment>
<evidence type="ECO:0000313" key="1">
    <source>
        <dbReference type="EMBL" id="TWU08924.1"/>
    </source>
</evidence>
<name>A0A5C6BEN4_9PLAN</name>
<keyword evidence="2" id="KW-1185">Reference proteome</keyword>
<dbReference type="Proteomes" id="UP000320735">
    <property type="component" value="Unassembled WGS sequence"/>
</dbReference>
<protein>
    <submittedName>
        <fullName evidence="1">Uncharacterized protein</fullName>
    </submittedName>
</protein>
<sequence>MDRTLNRVHPRIMVSAVLAHESKQAEHADQSLLSGADLFVVT</sequence>
<organism evidence="1 2">
    <name type="scientific">Symmachiella macrocystis</name>
    <dbReference type="NCBI Taxonomy" id="2527985"/>
    <lineage>
        <taxon>Bacteria</taxon>
        <taxon>Pseudomonadati</taxon>
        <taxon>Planctomycetota</taxon>
        <taxon>Planctomycetia</taxon>
        <taxon>Planctomycetales</taxon>
        <taxon>Planctomycetaceae</taxon>
        <taxon>Symmachiella</taxon>
    </lineage>
</organism>
<gene>
    <name evidence="1" type="ORF">CA54_41630</name>
</gene>